<feature type="chain" id="PRO_5043763468" description="Chemokine interleukin-8-like domain-containing protein" evidence="2">
    <location>
        <begin position="20"/>
        <end position="155"/>
    </location>
</feature>
<organism evidence="4 5">
    <name type="scientific">Knipowitschia caucasica</name>
    <name type="common">Caucasian dwarf goby</name>
    <name type="synonym">Pomatoschistus caucasicus</name>
    <dbReference type="NCBI Taxonomy" id="637954"/>
    <lineage>
        <taxon>Eukaryota</taxon>
        <taxon>Metazoa</taxon>
        <taxon>Chordata</taxon>
        <taxon>Craniata</taxon>
        <taxon>Vertebrata</taxon>
        <taxon>Euteleostomi</taxon>
        <taxon>Actinopterygii</taxon>
        <taxon>Neopterygii</taxon>
        <taxon>Teleostei</taxon>
        <taxon>Neoteleostei</taxon>
        <taxon>Acanthomorphata</taxon>
        <taxon>Gobiaria</taxon>
        <taxon>Gobiiformes</taxon>
        <taxon>Gobioidei</taxon>
        <taxon>Gobiidae</taxon>
        <taxon>Gobiinae</taxon>
        <taxon>Knipowitschia</taxon>
    </lineage>
</organism>
<dbReference type="GO" id="GO:0006955">
    <property type="term" value="P:immune response"/>
    <property type="evidence" value="ECO:0007669"/>
    <property type="project" value="InterPro"/>
</dbReference>
<dbReference type="InterPro" id="IPR036048">
    <property type="entry name" value="Interleukin_8-like_sf"/>
</dbReference>
<dbReference type="GO" id="GO:0008009">
    <property type="term" value="F:chemokine activity"/>
    <property type="evidence" value="ECO:0007669"/>
    <property type="project" value="InterPro"/>
</dbReference>
<dbReference type="SUPFAM" id="SSF54117">
    <property type="entry name" value="Interleukin 8-like chemokines"/>
    <property type="match status" value="1"/>
</dbReference>
<name>A0AAV2MJK3_KNICA</name>
<accession>A0AAV2MJK3</accession>
<gene>
    <name evidence="4" type="ORF">KC01_LOCUS39571</name>
</gene>
<evidence type="ECO:0000259" key="3">
    <source>
        <dbReference type="Pfam" id="PF00048"/>
    </source>
</evidence>
<dbReference type="EMBL" id="OZ035830">
    <property type="protein sequence ID" value="CAL1613341.1"/>
    <property type="molecule type" value="Genomic_DNA"/>
</dbReference>
<keyword evidence="2" id="KW-0732">Signal</keyword>
<protein>
    <recommendedName>
        <fullName evidence="3">Chemokine interleukin-8-like domain-containing protein</fullName>
    </recommendedName>
</protein>
<evidence type="ECO:0000256" key="1">
    <source>
        <dbReference type="ARBA" id="ARBA00022514"/>
    </source>
</evidence>
<dbReference type="InterPro" id="IPR001811">
    <property type="entry name" value="Chemokine_IL8-like_dom"/>
</dbReference>
<keyword evidence="1" id="KW-0202">Cytokine</keyword>
<feature type="domain" description="Chemokine interleukin-8-like" evidence="3">
    <location>
        <begin position="27"/>
        <end position="86"/>
    </location>
</feature>
<evidence type="ECO:0000256" key="2">
    <source>
        <dbReference type="SAM" id="SignalP"/>
    </source>
</evidence>
<feature type="signal peptide" evidence="2">
    <location>
        <begin position="1"/>
        <end position="19"/>
    </location>
</feature>
<keyword evidence="5" id="KW-1185">Reference proteome</keyword>
<reference evidence="4 5" key="1">
    <citation type="submission" date="2024-04" db="EMBL/GenBank/DDBJ databases">
        <authorList>
            <person name="Waldvogel A.-M."/>
            <person name="Schoenle A."/>
        </authorList>
    </citation>
    <scope>NUCLEOTIDE SEQUENCE [LARGE SCALE GENOMIC DNA]</scope>
</reference>
<evidence type="ECO:0000313" key="4">
    <source>
        <dbReference type="EMBL" id="CAL1613341.1"/>
    </source>
</evidence>
<dbReference type="AlphaFoldDB" id="A0AAV2MJK3"/>
<dbReference type="Proteomes" id="UP001497482">
    <property type="component" value="Chromosome 8"/>
</dbReference>
<dbReference type="Gene3D" id="2.40.50.40">
    <property type="match status" value="1"/>
</dbReference>
<proteinExistence type="predicted"/>
<dbReference type="GO" id="GO:0005615">
    <property type="term" value="C:extracellular space"/>
    <property type="evidence" value="ECO:0007669"/>
    <property type="project" value="UniProtKB-KW"/>
</dbReference>
<evidence type="ECO:0000313" key="5">
    <source>
        <dbReference type="Proteomes" id="UP001497482"/>
    </source>
</evidence>
<dbReference type="Pfam" id="PF00048">
    <property type="entry name" value="IL8"/>
    <property type="match status" value="1"/>
</dbReference>
<sequence>MIHIKVLLVLTALAFICHAQRNQAGQQCLCGNFRNRVDARSNISDIQIYPITDFCSQIEIIITNKQGGRYCLNPQNKALIRVLTKLLPKKNARDYALPCVRLFPGCTSKSHGCTNRPYLLFESVISALLGPLGQLQLNHRISTIGLDFQSQEQWS</sequence>